<name>A0A3E0H6V2_9PSEU</name>
<dbReference type="InterPro" id="IPR005074">
    <property type="entry name" value="Peptidase_C39"/>
</dbReference>
<feature type="domain" description="ABC transmembrane type-1" evidence="14">
    <location>
        <begin position="167"/>
        <end position="446"/>
    </location>
</feature>
<feature type="transmembrane region" description="Helical" evidence="12">
    <location>
        <begin position="163"/>
        <end position="183"/>
    </location>
</feature>
<dbReference type="Pfam" id="PF03412">
    <property type="entry name" value="Peptidase_C39"/>
    <property type="match status" value="1"/>
</dbReference>
<dbReference type="PROSITE" id="PS50893">
    <property type="entry name" value="ABC_TRANSPORTER_2"/>
    <property type="match status" value="1"/>
</dbReference>
<dbReference type="InterPro" id="IPR017871">
    <property type="entry name" value="ABC_transporter-like_CS"/>
</dbReference>
<gene>
    <name evidence="16" type="ORF">BCF44_11334</name>
</gene>
<evidence type="ECO:0000259" key="15">
    <source>
        <dbReference type="PROSITE" id="PS50990"/>
    </source>
</evidence>
<dbReference type="Gene3D" id="3.90.70.10">
    <property type="entry name" value="Cysteine proteinases"/>
    <property type="match status" value="1"/>
</dbReference>
<keyword evidence="17" id="KW-1185">Reference proteome</keyword>
<dbReference type="InterPro" id="IPR003593">
    <property type="entry name" value="AAA+_ATPase"/>
</dbReference>
<evidence type="ECO:0000256" key="1">
    <source>
        <dbReference type="ARBA" id="ARBA00004651"/>
    </source>
</evidence>
<dbReference type="GO" id="GO:0016887">
    <property type="term" value="F:ATP hydrolysis activity"/>
    <property type="evidence" value="ECO:0007669"/>
    <property type="project" value="InterPro"/>
</dbReference>
<proteinExistence type="inferred from homology"/>
<dbReference type="CDD" id="cd18779">
    <property type="entry name" value="ABC_6TM_T1SS_like"/>
    <property type="match status" value="1"/>
</dbReference>
<dbReference type="SUPFAM" id="SSF90123">
    <property type="entry name" value="ABC transporter transmembrane region"/>
    <property type="match status" value="1"/>
</dbReference>
<dbReference type="Pfam" id="PF00664">
    <property type="entry name" value="ABC_membrane"/>
    <property type="match status" value="1"/>
</dbReference>
<dbReference type="PROSITE" id="PS00211">
    <property type="entry name" value="ABC_TRANSPORTER_1"/>
    <property type="match status" value="1"/>
</dbReference>
<dbReference type="PANTHER" id="PTHR24221">
    <property type="entry name" value="ATP-BINDING CASSETTE SUB-FAMILY B"/>
    <property type="match status" value="1"/>
</dbReference>
<dbReference type="PROSITE" id="PS50929">
    <property type="entry name" value="ABC_TM1F"/>
    <property type="match status" value="1"/>
</dbReference>
<evidence type="ECO:0000256" key="6">
    <source>
        <dbReference type="ARBA" id="ARBA00022807"/>
    </source>
</evidence>
<feature type="transmembrane region" description="Helical" evidence="12">
    <location>
        <begin position="301"/>
        <end position="320"/>
    </location>
</feature>
<dbReference type="GO" id="GO:0006508">
    <property type="term" value="P:proteolysis"/>
    <property type="evidence" value="ECO:0007669"/>
    <property type="project" value="InterPro"/>
</dbReference>
<dbReference type="SUPFAM" id="SSF52540">
    <property type="entry name" value="P-loop containing nucleoside triphosphate hydrolases"/>
    <property type="match status" value="1"/>
</dbReference>
<keyword evidence="8 12" id="KW-1133">Transmembrane helix</keyword>
<dbReference type="PANTHER" id="PTHR24221:SF606">
    <property type="entry name" value="COLICIN V SECRETION-PROCESSING ATP-BINDING PROTEIN"/>
    <property type="match status" value="1"/>
</dbReference>
<evidence type="ECO:0000256" key="8">
    <source>
        <dbReference type="ARBA" id="ARBA00022989"/>
    </source>
</evidence>
<dbReference type="GO" id="GO:0005886">
    <property type="term" value="C:plasma membrane"/>
    <property type="evidence" value="ECO:0007669"/>
    <property type="project" value="UniProtKB-SubCell"/>
</dbReference>
<evidence type="ECO:0000256" key="12">
    <source>
        <dbReference type="SAM" id="Phobius"/>
    </source>
</evidence>
<dbReference type="InterPro" id="IPR027417">
    <property type="entry name" value="P-loop_NTPase"/>
</dbReference>
<dbReference type="RefSeq" id="WP_170217882.1">
    <property type="nucleotide sequence ID" value="NZ_CP144375.1"/>
</dbReference>
<feature type="region of interest" description="Disordered" evidence="11">
    <location>
        <begin position="714"/>
        <end position="738"/>
    </location>
</feature>
<dbReference type="GO" id="GO:0008234">
    <property type="term" value="F:cysteine-type peptidase activity"/>
    <property type="evidence" value="ECO:0007669"/>
    <property type="project" value="UniProtKB-KW"/>
</dbReference>
<evidence type="ECO:0000256" key="7">
    <source>
        <dbReference type="ARBA" id="ARBA00022840"/>
    </source>
</evidence>
<evidence type="ECO:0000313" key="16">
    <source>
        <dbReference type="EMBL" id="REH39179.1"/>
    </source>
</evidence>
<comment type="subcellular location">
    <subcellularLocation>
        <location evidence="1">Cell membrane</location>
        <topology evidence="1">Multi-pass membrane protein</topology>
    </subcellularLocation>
</comment>
<feature type="transmembrane region" description="Helical" evidence="12">
    <location>
        <begin position="381"/>
        <end position="405"/>
    </location>
</feature>
<dbReference type="Proteomes" id="UP000256269">
    <property type="component" value="Unassembled WGS sequence"/>
</dbReference>
<comment type="similarity">
    <text evidence="10">Belongs to the ABC transporter superfamily. Lipid exporter (TC 3.A.1.106) family.</text>
</comment>
<dbReference type="GO" id="GO:0034040">
    <property type="term" value="F:ATPase-coupled lipid transmembrane transporter activity"/>
    <property type="evidence" value="ECO:0007669"/>
    <property type="project" value="TreeGrafter"/>
</dbReference>
<dbReference type="GO" id="GO:0140359">
    <property type="term" value="F:ABC-type transporter activity"/>
    <property type="evidence" value="ECO:0007669"/>
    <property type="project" value="InterPro"/>
</dbReference>
<keyword evidence="9 12" id="KW-0472">Membrane</keyword>
<dbReference type="Gene3D" id="3.40.50.300">
    <property type="entry name" value="P-loop containing nucleotide triphosphate hydrolases"/>
    <property type="match status" value="1"/>
</dbReference>
<dbReference type="EMBL" id="QUNO01000013">
    <property type="protein sequence ID" value="REH39179.1"/>
    <property type="molecule type" value="Genomic_DNA"/>
</dbReference>
<dbReference type="InterPro" id="IPR039421">
    <property type="entry name" value="Type_1_exporter"/>
</dbReference>
<evidence type="ECO:0000313" key="17">
    <source>
        <dbReference type="Proteomes" id="UP000256269"/>
    </source>
</evidence>
<evidence type="ECO:0000256" key="4">
    <source>
        <dbReference type="ARBA" id="ARBA00022692"/>
    </source>
</evidence>
<evidence type="ECO:0000256" key="3">
    <source>
        <dbReference type="ARBA" id="ARBA00022475"/>
    </source>
</evidence>
<dbReference type="Pfam" id="PF00005">
    <property type="entry name" value="ABC_tran"/>
    <property type="match status" value="1"/>
</dbReference>
<dbReference type="InterPro" id="IPR011527">
    <property type="entry name" value="ABC1_TM_dom"/>
</dbReference>
<dbReference type="SMART" id="SM00382">
    <property type="entry name" value="AAA"/>
    <property type="match status" value="1"/>
</dbReference>
<evidence type="ECO:0000259" key="14">
    <source>
        <dbReference type="PROSITE" id="PS50929"/>
    </source>
</evidence>
<keyword evidence="5" id="KW-0547">Nucleotide-binding</keyword>
<dbReference type="InterPro" id="IPR003439">
    <property type="entry name" value="ABC_transporter-like_ATP-bd"/>
</dbReference>
<reference evidence="16 17" key="1">
    <citation type="submission" date="2018-08" db="EMBL/GenBank/DDBJ databases">
        <title>Genomic Encyclopedia of Archaeal and Bacterial Type Strains, Phase II (KMG-II): from individual species to whole genera.</title>
        <authorList>
            <person name="Goeker M."/>
        </authorList>
    </citation>
    <scope>NUCLEOTIDE SEQUENCE [LARGE SCALE GENOMIC DNA]</scope>
    <source>
        <strain evidence="16 17">DSM 45791</strain>
    </source>
</reference>
<evidence type="ECO:0000256" key="2">
    <source>
        <dbReference type="ARBA" id="ARBA00022448"/>
    </source>
</evidence>
<keyword evidence="6" id="KW-0645">Protease</keyword>
<feature type="domain" description="ABC transporter" evidence="13">
    <location>
        <begin position="478"/>
        <end position="710"/>
    </location>
</feature>
<evidence type="ECO:0000259" key="13">
    <source>
        <dbReference type="PROSITE" id="PS50893"/>
    </source>
</evidence>
<evidence type="ECO:0000256" key="11">
    <source>
        <dbReference type="SAM" id="MobiDB-lite"/>
    </source>
</evidence>
<organism evidence="16 17">
    <name type="scientific">Kutzneria buriramensis</name>
    <dbReference type="NCBI Taxonomy" id="1045776"/>
    <lineage>
        <taxon>Bacteria</taxon>
        <taxon>Bacillati</taxon>
        <taxon>Actinomycetota</taxon>
        <taxon>Actinomycetes</taxon>
        <taxon>Pseudonocardiales</taxon>
        <taxon>Pseudonocardiaceae</taxon>
        <taxon>Kutzneria</taxon>
    </lineage>
</organism>
<dbReference type="Gene3D" id="1.20.1560.10">
    <property type="entry name" value="ABC transporter type 1, transmembrane domain"/>
    <property type="match status" value="1"/>
</dbReference>
<keyword evidence="2" id="KW-0813">Transport</keyword>
<protein>
    <submittedName>
        <fullName evidence="16">ABC-type bacteriocin/lantibiotic exporter with double-glycine peptidase domain</fullName>
    </submittedName>
</protein>
<dbReference type="PROSITE" id="PS50990">
    <property type="entry name" value="PEPTIDASE_C39"/>
    <property type="match status" value="1"/>
</dbReference>
<evidence type="ECO:0000256" key="5">
    <source>
        <dbReference type="ARBA" id="ARBA00022741"/>
    </source>
</evidence>
<feature type="domain" description="Peptidase C39" evidence="15">
    <location>
        <begin position="13"/>
        <end position="130"/>
    </location>
</feature>
<keyword evidence="6" id="KW-0378">Hydrolase</keyword>
<sequence>MESDRRRVPLVLQASNAECGLACLAMILGGFGHETSVRELRETFTPGRDGTSAGAIVRAARALGLEAAGYPADAVDGLALPAVVHWQNNHFVVVERITTRSVRIVDPAVGRRTLTPAEFRAGLGKVAMTFRPGESFARTKAAVEPFWSSYLKSLLSLPGTMRLLAQVLAVTVVAQFLVVVMPISAEMAVDEIEQFRTTPLLELLGLGVAAVTVSQLVTGLLRSSLLVFLQGRLDSTALVRFTGHLLRLPLRYFEQRSTGDIMTRFASIAVIRELMTSQTLGSLLDAVLVLSYIALLALFDPVVAVVVAGIVIVVILLLCLTTRPVRERMAADLAAQAHTQGNLVEALEGITTIKALAAEERALSQIADLVRGWMKATLRRSYLASVIESCTGALRLLTPMLVLWLCASRVLDGAMTAGTMVAVIWLSSSIVSPLATVVSNGQRLQLAGAQLQRLADVWDTAPERAPKDAVHAELRGNVDVDEVGFRYDTYSNAVLDKVSVAIRPGQRVAIVGATGSGKTTLGMLLLGLYQPTAGRIRFDGVPVESFDPRELRRQIGAVLQEPFVFSGSILDNITVYDDIPVADIERAARLACLHDEIMAMPNRYATQLAQRGTGLSGGQRQRLALARAVVRKPAVLLLDEATSHLDAATEARIHANLADLPCVQIVIAHRLSTVRDADQILVLDGGRIAEAGKHDELVAQGGKYAHLVAAQVAPRSPNGNGRSAALSRKEVTTWTPSP</sequence>
<comment type="caution">
    <text evidence="16">The sequence shown here is derived from an EMBL/GenBank/DDBJ whole genome shotgun (WGS) entry which is preliminary data.</text>
</comment>
<keyword evidence="7" id="KW-0067">ATP-binding</keyword>
<dbReference type="AlphaFoldDB" id="A0A3E0H6V2"/>
<keyword evidence="6" id="KW-0788">Thiol protease</keyword>
<feature type="transmembrane region" description="Helical" evidence="12">
    <location>
        <begin position="274"/>
        <end position="295"/>
    </location>
</feature>
<feature type="transmembrane region" description="Helical" evidence="12">
    <location>
        <begin position="417"/>
        <end position="438"/>
    </location>
</feature>
<dbReference type="FunFam" id="3.40.50.300:FF:000299">
    <property type="entry name" value="ABC transporter ATP-binding protein/permease"/>
    <property type="match status" value="1"/>
</dbReference>
<evidence type="ECO:0000256" key="10">
    <source>
        <dbReference type="ARBA" id="ARBA00061644"/>
    </source>
</evidence>
<accession>A0A3E0H6V2</accession>
<keyword evidence="3" id="KW-1003">Cell membrane</keyword>
<dbReference type="InterPro" id="IPR036640">
    <property type="entry name" value="ABC1_TM_sf"/>
</dbReference>
<feature type="transmembrane region" description="Helical" evidence="12">
    <location>
        <begin position="203"/>
        <end position="229"/>
    </location>
</feature>
<evidence type="ECO:0000256" key="9">
    <source>
        <dbReference type="ARBA" id="ARBA00023136"/>
    </source>
</evidence>
<dbReference type="GO" id="GO:0005524">
    <property type="term" value="F:ATP binding"/>
    <property type="evidence" value="ECO:0007669"/>
    <property type="project" value="UniProtKB-KW"/>
</dbReference>
<keyword evidence="4 12" id="KW-0812">Transmembrane</keyword>